<dbReference type="Proteomes" id="UP000812440">
    <property type="component" value="Unassembled WGS sequence"/>
</dbReference>
<dbReference type="GO" id="GO:0001772">
    <property type="term" value="C:immunological synapse"/>
    <property type="evidence" value="ECO:0007669"/>
    <property type="project" value="TreeGrafter"/>
</dbReference>
<reference evidence="4" key="1">
    <citation type="thesis" date="2020" institute="ProQuest LLC" country="789 East Eisenhower Parkway, Ann Arbor, MI, USA">
        <title>Comparative Genomics and Chromosome Evolution.</title>
        <authorList>
            <person name="Mudd A.B."/>
        </authorList>
    </citation>
    <scope>NUCLEOTIDE SEQUENCE</scope>
    <source>
        <strain evidence="4">Female2</strain>
        <tissue evidence="4">Blood</tissue>
    </source>
</reference>
<dbReference type="SMART" id="SM00908">
    <property type="entry name" value="Gal-bind_lectin"/>
    <property type="match status" value="1"/>
</dbReference>
<proteinExistence type="predicted"/>
<keyword evidence="5" id="KW-1185">Reference proteome</keyword>
<dbReference type="GO" id="GO:0048030">
    <property type="term" value="F:disaccharide binding"/>
    <property type="evidence" value="ECO:0007669"/>
    <property type="project" value="TreeGrafter"/>
</dbReference>
<dbReference type="PANTHER" id="PTHR11346:SF187">
    <property type="entry name" value="GALECTIN"/>
    <property type="match status" value="1"/>
</dbReference>
<evidence type="ECO:0000313" key="5">
    <source>
        <dbReference type="Proteomes" id="UP000812440"/>
    </source>
</evidence>
<evidence type="ECO:0000256" key="2">
    <source>
        <dbReference type="RuleBase" id="RU102079"/>
    </source>
</evidence>
<dbReference type="SMART" id="SM00276">
    <property type="entry name" value="GLECT"/>
    <property type="match status" value="1"/>
</dbReference>
<dbReference type="CDD" id="cd00070">
    <property type="entry name" value="GLECT"/>
    <property type="match status" value="1"/>
</dbReference>
<accession>A0A8T2ICV1</accession>
<comment type="caution">
    <text evidence="4">The sequence shown here is derived from an EMBL/GenBank/DDBJ whole genome shotgun (WGS) entry which is preliminary data.</text>
</comment>
<name>A0A8T2ICV1_9PIPI</name>
<dbReference type="InterPro" id="IPR013320">
    <property type="entry name" value="ConA-like_dom_sf"/>
</dbReference>
<dbReference type="GO" id="GO:0005737">
    <property type="term" value="C:cytoplasm"/>
    <property type="evidence" value="ECO:0007669"/>
    <property type="project" value="TreeGrafter"/>
</dbReference>
<dbReference type="GO" id="GO:2001237">
    <property type="term" value="P:negative regulation of extrinsic apoptotic signaling pathway"/>
    <property type="evidence" value="ECO:0007669"/>
    <property type="project" value="TreeGrafter"/>
</dbReference>
<dbReference type="PANTHER" id="PTHR11346">
    <property type="entry name" value="GALECTIN"/>
    <property type="match status" value="1"/>
</dbReference>
<dbReference type="PROSITE" id="PS51304">
    <property type="entry name" value="GALECTIN"/>
    <property type="match status" value="1"/>
</dbReference>
<sequence length="158" mass="18084">MLILLENARNITYLPSCLRRAELPAAAQPITDVAAGPAPLLAFTRKQRAWQCSRGKREGDPPIHYFHFNARFGPPSKIVFNTISKDKWEKEEFVKNPLKPGDSFKLEVLFDEDKYTVYLDDNKLGEFKARVHPLEGVKRIEVTDQASVRLLEVVYINV</sequence>
<dbReference type="GO" id="GO:0050918">
    <property type="term" value="P:positive chemotaxis"/>
    <property type="evidence" value="ECO:0007669"/>
    <property type="project" value="TreeGrafter"/>
</dbReference>
<dbReference type="GO" id="GO:0005634">
    <property type="term" value="C:nucleus"/>
    <property type="evidence" value="ECO:0007669"/>
    <property type="project" value="TreeGrafter"/>
</dbReference>
<dbReference type="GO" id="GO:0019863">
    <property type="term" value="F:IgE binding"/>
    <property type="evidence" value="ECO:0007669"/>
    <property type="project" value="TreeGrafter"/>
</dbReference>
<keyword evidence="1 2" id="KW-0430">Lectin</keyword>
<dbReference type="GO" id="GO:0048246">
    <property type="term" value="P:macrophage chemotaxis"/>
    <property type="evidence" value="ECO:0007669"/>
    <property type="project" value="TreeGrafter"/>
</dbReference>
<organism evidence="4 5">
    <name type="scientific">Hymenochirus boettgeri</name>
    <name type="common">Congo dwarf clawed frog</name>
    <dbReference type="NCBI Taxonomy" id="247094"/>
    <lineage>
        <taxon>Eukaryota</taxon>
        <taxon>Metazoa</taxon>
        <taxon>Chordata</taxon>
        <taxon>Craniata</taxon>
        <taxon>Vertebrata</taxon>
        <taxon>Euteleostomi</taxon>
        <taxon>Amphibia</taxon>
        <taxon>Batrachia</taxon>
        <taxon>Anura</taxon>
        <taxon>Pipoidea</taxon>
        <taxon>Pipidae</taxon>
        <taxon>Pipinae</taxon>
        <taxon>Hymenochirus</taxon>
    </lineage>
</organism>
<dbReference type="OrthoDB" id="6251307at2759"/>
<dbReference type="Pfam" id="PF00337">
    <property type="entry name" value="Gal-bind_lectin"/>
    <property type="match status" value="1"/>
</dbReference>
<dbReference type="Gene3D" id="2.60.120.200">
    <property type="match status" value="1"/>
</dbReference>
<dbReference type="GO" id="GO:0045806">
    <property type="term" value="P:negative regulation of endocytosis"/>
    <property type="evidence" value="ECO:0007669"/>
    <property type="project" value="TreeGrafter"/>
</dbReference>
<dbReference type="GO" id="GO:0030593">
    <property type="term" value="P:neutrophil chemotaxis"/>
    <property type="evidence" value="ECO:0007669"/>
    <property type="project" value="TreeGrafter"/>
</dbReference>
<dbReference type="SUPFAM" id="SSF49899">
    <property type="entry name" value="Concanavalin A-like lectins/glucanases"/>
    <property type="match status" value="1"/>
</dbReference>
<feature type="domain" description="Galectin" evidence="3">
    <location>
        <begin position="19"/>
        <end position="154"/>
    </location>
</feature>
<protein>
    <recommendedName>
        <fullName evidence="2">Galectin</fullName>
    </recommendedName>
</protein>
<dbReference type="GO" id="GO:0090280">
    <property type="term" value="P:positive regulation of calcium ion import"/>
    <property type="evidence" value="ECO:0007669"/>
    <property type="project" value="TreeGrafter"/>
</dbReference>
<dbReference type="GO" id="GO:0002548">
    <property type="term" value="P:monocyte chemotaxis"/>
    <property type="evidence" value="ECO:0007669"/>
    <property type="project" value="TreeGrafter"/>
</dbReference>
<dbReference type="GO" id="GO:0005615">
    <property type="term" value="C:extracellular space"/>
    <property type="evidence" value="ECO:0007669"/>
    <property type="project" value="TreeGrafter"/>
</dbReference>
<dbReference type="GO" id="GO:0043236">
    <property type="term" value="F:laminin binding"/>
    <property type="evidence" value="ECO:0007669"/>
    <property type="project" value="TreeGrafter"/>
</dbReference>
<dbReference type="GO" id="GO:0048245">
    <property type="term" value="P:eosinophil chemotaxis"/>
    <property type="evidence" value="ECO:0007669"/>
    <property type="project" value="TreeGrafter"/>
</dbReference>
<evidence type="ECO:0000256" key="1">
    <source>
        <dbReference type="ARBA" id="ARBA00022734"/>
    </source>
</evidence>
<dbReference type="InterPro" id="IPR001079">
    <property type="entry name" value="Galectin_CRD"/>
</dbReference>
<dbReference type="InterPro" id="IPR044156">
    <property type="entry name" value="Galectin-like"/>
</dbReference>
<dbReference type="EMBL" id="JAACNH010000608">
    <property type="protein sequence ID" value="KAG8430825.1"/>
    <property type="molecule type" value="Genomic_DNA"/>
</dbReference>
<evidence type="ECO:0000313" key="4">
    <source>
        <dbReference type="EMBL" id="KAG8430825.1"/>
    </source>
</evidence>
<evidence type="ECO:0000259" key="3">
    <source>
        <dbReference type="PROSITE" id="PS51304"/>
    </source>
</evidence>
<dbReference type="AlphaFoldDB" id="A0A8T2ICV1"/>
<gene>
    <name evidence="4" type="ORF">GDO86_019936</name>
</gene>